<dbReference type="OrthoDB" id="7838374at2"/>
<evidence type="ECO:0000313" key="2">
    <source>
        <dbReference type="EMBL" id="PYC72364.1"/>
    </source>
</evidence>
<evidence type="ECO:0000313" key="3">
    <source>
        <dbReference type="Proteomes" id="UP000248039"/>
    </source>
</evidence>
<dbReference type="Pfam" id="PF03756">
    <property type="entry name" value="AfsA"/>
    <property type="match status" value="2"/>
</dbReference>
<proteinExistence type="predicted"/>
<dbReference type="Proteomes" id="UP000248039">
    <property type="component" value="Unassembled WGS sequence"/>
</dbReference>
<reference evidence="2 3" key="1">
    <citation type="submission" date="2018-03" db="EMBL/GenBank/DDBJ databases">
        <title>Bioinformatic expansion and discovery of thiopeptide antibiotics.</title>
        <authorList>
            <person name="Schwalen C.J."/>
            <person name="Hudson G.A."/>
            <person name="Mitchell D.A."/>
        </authorList>
    </citation>
    <scope>NUCLEOTIDE SEQUENCE [LARGE SCALE GENOMIC DNA]</scope>
    <source>
        <strain evidence="2 3">ATCC 21389</strain>
    </source>
</reference>
<name>A0A2V4MWB6_9ACTN</name>
<gene>
    <name evidence="2" type="ORF">C7C46_25700</name>
</gene>
<feature type="domain" description="A-factor biosynthesis hotdog" evidence="1">
    <location>
        <begin position="50"/>
        <end position="185"/>
    </location>
</feature>
<dbReference type="NCBIfam" id="NF041195">
    <property type="entry name" value="ScbA_BarX_GamBu"/>
    <property type="match status" value="1"/>
</dbReference>
<dbReference type="InterPro" id="IPR047757">
    <property type="entry name" value="AfsA-like"/>
</dbReference>
<dbReference type="InterPro" id="IPR005509">
    <property type="entry name" value="AfsA_hotdog_dom"/>
</dbReference>
<sequence length="355" mass="38701">MYGTERRQSSDTTSMTYLSQTHWRSRMTAARGIPATDELDFFATLDRRLLHRRAISEVFLTSMVPTSRDGFLAGAQLPSSHTYFTDHQQERRTLDPLLLLEACRQAETFAAHVLHEVPLDAKFVLRSWSWQQIGQAPELPAGPAELAIRATTSNPQVRDGMVRGLDYDMDLWLGGAPLGSVQLRASYLPAAIYPGIRRHGRGSNPPLSDGAVVQPTTQALAPHQVGRLRPENVVLAGLREEETGTAADLLVPVANPSMFDHPLDHVPGMVAMEAARQLALATTNDRRGSLSRTQVTSLHGEFGRYLELDAPITLHAAPTIGQPELIQVSLRQQGVEAAAIRVGLSAADAVTGSRS</sequence>
<accession>A0A2V4MWB6</accession>
<organism evidence="2 3">
    <name type="scientific">Streptomyces tateyamensis</name>
    <dbReference type="NCBI Taxonomy" id="565073"/>
    <lineage>
        <taxon>Bacteria</taxon>
        <taxon>Bacillati</taxon>
        <taxon>Actinomycetota</taxon>
        <taxon>Actinomycetes</taxon>
        <taxon>Kitasatosporales</taxon>
        <taxon>Streptomycetaceae</taxon>
        <taxon>Streptomyces</taxon>
    </lineage>
</organism>
<protein>
    <submittedName>
        <fullName evidence="2">Gamma-butyrolactone biosynthesis protein</fullName>
    </submittedName>
</protein>
<dbReference type="EMBL" id="PYBW01000105">
    <property type="protein sequence ID" value="PYC72364.1"/>
    <property type="molecule type" value="Genomic_DNA"/>
</dbReference>
<dbReference type="GO" id="GO:0016740">
    <property type="term" value="F:transferase activity"/>
    <property type="evidence" value="ECO:0007669"/>
    <property type="project" value="InterPro"/>
</dbReference>
<dbReference type="AlphaFoldDB" id="A0A2V4MWB6"/>
<comment type="caution">
    <text evidence="2">The sequence shown here is derived from an EMBL/GenBank/DDBJ whole genome shotgun (WGS) entry which is preliminary data.</text>
</comment>
<evidence type="ECO:0000259" key="1">
    <source>
        <dbReference type="Pfam" id="PF03756"/>
    </source>
</evidence>
<feature type="domain" description="A-factor biosynthesis hotdog" evidence="1">
    <location>
        <begin position="225"/>
        <end position="332"/>
    </location>
</feature>
<keyword evidence="3" id="KW-1185">Reference proteome</keyword>